<sequence length="162" mass="18340">MDERRVCAWKVCNFIMAIFFSLAAYVQVNDPDAGVWIVVYSIPSALTLLVGLHPDITGNFLWKIMSDLHILACCLGATYLGWFLVSYKKGHIIQEEEGRELSGLVIIILWMMLCRSSEKSAIGGVRLAIALSISGLPFMTWLYIYLHTEMRALWPEHCKTVI</sequence>
<keyword evidence="2" id="KW-1185">Reference proteome</keyword>
<dbReference type="GeneID" id="115473216"/>
<evidence type="ECO:0000313" key="3">
    <source>
        <dbReference type="RefSeq" id="XP_030063856.1"/>
    </source>
</evidence>
<feature type="transmembrane region" description="Helical" evidence="1">
    <location>
        <begin position="125"/>
        <end position="146"/>
    </location>
</feature>
<organism evidence="2 3">
    <name type="scientific">Microcaecilia unicolor</name>
    <dbReference type="NCBI Taxonomy" id="1415580"/>
    <lineage>
        <taxon>Eukaryota</taxon>
        <taxon>Metazoa</taxon>
        <taxon>Chordata</taxon>
        <taxon>Craniata</taxon>
        <taxon>Vertebrata</taxon>
        <taxon>Euteleostomi</taxon>
        <taxon>Amphibia</taxon>
        <taxon>Gymnophiona</taxon>
        <taxon>Siphonopidae</taxon>
        <taxon>Microcaecilia</taxon>
    </lineage>
</organism>
<accession>A0A6P7YG21</accession>
<protein>
    <submittedName>
        <fullName evidence="3">Transmembrane protein 220 isoform X1</fullName>
    </submittedName>
</protein>
<dbReference type="OrthoDB" id="9924288at2759"/>
<evidence type="ECO:0000256" key="1">
    <source>
        <dbReference type="SAM" id="Phobius"/>
    </source>
</evidence>
<dbReference type="InParanoid" id="A0A6P7YG21"/>
<dbReference type="Proteomes" id="UP000515156">
    <property type="component" value="Chromosome 6"/>
</dbReference>
<feature type="transmembrane region" description="Helical" evidence="1">
    <location>
        <begin position="64"/>
        <end position="85"/>
    </location>
</feature>
<dbReference type="KEGG" id="muo:115473216"/>
<proteinExistence type="predicted"/>
<keyword evidence="1 3" id="KW-0812">Transmembrane</keyword>
<evidence type="ECO:0000313" key="2">
    <source>
        <dbReference type="Proteomes" id="UP000515156"/>
    </source>
</evidence>
<keyword evidence="1" id="KW-1133">Transmembrane helix</keyword>
<dbReference type="Pfam" id="PF15071">
    <property type="entry name" value="TMEM220"/>
    <property type="match status" value="1"/>
</dbReference>
<feature type="transmembrane region" description="Helical" evidence="1">
    <location>
        <begin position="7"/>
        <end position="27"/>
    </location>
</feature>
<dbReference type="InterPro" id="IPR029377">
    <property type="entry name" value="TMEM220"/>
</dbReference>
<gene>
    <name evidence="3" type="primary">TMEM220</name>
</gene>
<dbReference type="AlphaFoldDB" id="A0A6P7YG21"/>
<dbReference type="RefSeq" id="XP_030063856.1">
    <property type="nucleotide sequence ID" value="XM_030207996.1"/>
</dbReference>
<dbReference type="FunCoup" id="A0A6P7YG21">
    <property type="interactions" value="17"/>
</dbReference>
<feature type="transmembrane region" description="Helical" evidence="1">
    <location>
        <begin position="33"/>
        <end position="52"/>
    </location>
</feature>
<dbReference type="PANTHER" id="PTHR34262:SF1">
    <property type="entry name" value="TRANSMEMBRANE PROTEIN 220"/>
    <property type="match status" value="1"/>
</dbReference>
<reference evidence="3" key="1">
    <citation type="submission" date="2025-08" db="UniProtKB">
        <authorList>
            <consortium name="RefSeq"/>
        </authorList>
    </citation>
    <scope>IDENTIFICATION</scope>
</reference>
<dbReference type="CTD" id="388335"/>
<dbReference type="PANTHER" id="PTHR34262">
    <property type="entry name" value="TRANSMEMBRANE PROTEIN 220"/>
    <property type="match status" value="1"/>
</dbReference>
<keyword evidence="1" id="KW-0472">Membrane</keyword>
<name>A0A6P7YG21_9AMPH</name>